<dbReference type="EMBL" id="SJPK01000004">
    <property type="protein sequence ID" value="TWT67101.1"/>
    <property type="molecule type" value="Genomic_DNA"/>
</dbReference>
<protein>
    <submittedName>
        <fullName evidence="4">GDSL-like Lipase/Acylhydrolase</fullName>
    </submittedName>
</protein>
<dbReference type="OrthoDB" id="2513075at2"/>
<feature type="domain" description="SGNH hydrolase-type esterase" evidence="3">
    <location>
        <begin position="70"/>
        <end position="233"/>
    </location>
</feature>
<evidence type="ECO:0000313" key="4">
    <source>
        <dbReference type="EMBL" id="TWT67101.1"/>
    </source>
</evidence>
<dbReference type="SUPFAM" id="SSF52266">
    <property type="entry name" value="SGNH hydrolase"/>
    <property type="match status" value="1"/>
</dbReference>
<dbReference type="CDD" id="cd01820">
    <property type="entry name" value="PAF_acetylesterase_like"/>
    <property type="match status" value="1"/>
</dbReference>
<dbReference type="PANTHER" id="PTHR11852:SF0">
    <property type="entry name" value="PLATELET-ACTIVATING FACTOR ACETYLHYDROLASE IB SUBUNIT BETA HOMOLOG"/>
    <property type="match status" value="1"/>
</dbReference>
<dbReference type="AlphaFoldDB" id="A0A5C5XX70"/>
<dbReference type="PANTHER" id="PTHR11852">
    <property type="entry name" value="PLATELET-ACTIVATING FACTOR ACETYLHYDROLASE"/>
    <property type="match status" value="1"/>
</dbReference>
<dbReference type="RefSeq" id="WP_146391053.1">
    <property type="nucleotide sequence ID" value="NZ_SJPK01000004.1"/>
</dbReference>
<organism evidence="4 5">
    <name type="scientific">Allorhodopirellula solitaria</name>
    <dbReference type="NCBI Taxonomy" id="2527987"/>
    <lineage>
        <taxon>Bacteria</taxon>
        <taxon>Pseudomonadati</taxon>
        <taxon>Planctomycetota</taxon>
        <taxon>Planctomycetia</taxon>
        <taxon>Pirellulales</taxon>
        <taxon>Pirellulaceae</taxon>
        <taxon>Allorhodopirellula</taxon>
    </lineage>
</organism>
<evidence type="ECO:0000313" key="5">
    <source>
        <dbReference type="Proteomes" id="UP000318053"/>
    </source>
</evidence>
<evidence type="ECO:0000256" key="1">
    <source>
        <dbReference type="ARBA" id="ARBA00038184"/>
    </source>
</evidence>
<keyword evidence="2" id="KW-0732">Signal</keyword>
<dbReference type="Gene3D" id="3.40.50.1110">
    <property type="entry name" value="SGNH hydrolase"/>
    <property type="match status" value="1"/>
</dbReference>
<dbReference type="InterPro" id="IPR036514">
    <property type="entry name" value="SGNH_hydro_sf"/>
</dbReference>
<keyword evidence="4" id="KW-0378">Hydrolase</keyword>
<feature type="chain" id="PRO_5023055554" evidence="2">
    <location>
        <begin position="24"/>
        <end position="249"/>
    </location>
</feature>
<evidence type="ECO:0000259" key="3">
    <source>
        <dbReference type="Pfam" id="PF13472"/>
    </source>
</evidence>
<sequence precursor="true">MLRYFFSPFSLVAMLLMSSLCIAQEAVLEKPATAKTNTAIDPVPRDGNWMKRHESFNERVAKGDVDLLMIGDSITHGWEGAGREVWQKYYGDRNAVNLGIGGDRTQHVLWRLENGNIEDISPKLAVLMIGTNNCRSNTSEEIAEGVDAIVQKLRTELPEMKVLVLAIFPRGEDDSHAGRQVNMKANELIEQEIEGEEMVSFLDINSAFLTDDRVLSREVMPDLLHPKQKGYAIWAEAMEPTIAKLMDES</sequence>
<comment type="caution">
    <text evidence="4">The sequence shown here is derived from an EMBL/GenBank/DDBJ whole genome shotgun (WGS) entry which is preliminary data.</text>
</comment>
<feature type="signal peptide" evidence="2">
    <location>
        <begin position="1"/>
        <end position="23"/>
    </location>
</feature>
<keyword evidence="5" id="KW-1185">Reference proteome</keyword>
<gene>
    <name evidence="4" type="ORF">CA85_19470</name>
</gene>
<dbReference type="Pfam" id="PF13472">
    <property type="entry name" value="Lipase_GDSL_2"/>
    <property type="match status" value="1"/>
</dbReference>
<reference evidence="4 5" key="1">
    <citation type="submission" date="2019-02" db="EMBL/GenBank/DDBJ databases">
        <title>Deep-cultivation of Planctomycetes and their phenomic and genomic characterization uncovers novel biology.</title>
        <authorList>
            <person name="Wiegand S."/>
            <person name="Jogler M."/>
            <person name="Boedeker C."/>
            <person name="Pinto D."/>
            <person name="Vollmers J."/>
            <person name="Rivas-Marin E."/>
            <person name="Kohn T."/>
            <person name="Peeters S.H."/>
            <person name="Heuer A."/>
            <person name="Rast P."/>
            <person name="Oberbeckmann S."/>
            <person name="Bunk B."/>
            <person name="Jeske O."/>
            <person name="Meyerdierks A."/>
            <person name="Storesund J.E."/>
            <person name="Kallscheuer N."/>
            <person name="Luecker S."/>
            <person name="Lage O.M."/>
            <person name="Pohl T."/>
            <person name="Merkel B.J."/>
            <person name="Hornburger P."/>
            <person name="Mueller R.-W."/>
            <person name="Bruemmer F."/>
            <person name="Labrenz M."/>
            <person name="Spormann A.M."/>
            <person name="Op Den Camp H."/>
            <person name="Overmann J."/>
            <person name="Amann R."/>
            <person name="Jetten M.S.M."/>
            <person name="Mascher T."/>
            <person name="Medema M.H."/>
            <person name="Devos D.P."/>
            <person name="Kaster A.-K."/>
            <person name="Ovreas L."/>
            <person name="Rohde M."/>
            <person name="Galperin M.Y."/>
            <person name="Jogler C."/>
        </authorList>
    </citation>
    <scope>NUCLEOTIDE SEQUENCE [LARGE SCALE GENOMIC DNA]</scope>
    <source>
        <strain evidence="4 5">CA85</strain>
    </source>
</reference>
<proteinExistence type="inferred from homology"/>
<evidence type="ECO:0000256" key="2">
    <source>
        <dbReference type="SAM" id="SignalP"/>
    </source>
</evidence>
<dbReference type="InterPro" id="IPR013830">
    <property type="entry name" value="SGNH_hydro"/>
</dbReference>
<dbReference type="GO" id="GO:0016788">
    <property type="term" value="F:hydrolase activity, acting on ester bonds"/>
    <property type="evidence" value="ECO:0007669"/>
    <property type="project" value="UniProtKB-ARBA"/>
</dbReference>
<comment type="similarity">
    <text evidence="1">Belongs to the 'GDSL' lipolytic enzyme family. Platelet-activating factor acetylhydrolase IB beta/gamma subunits subfamily.</text>
</comment>
<name>A0A5C5XX70_9BACT</name>
<accession>A0A5C5XX70</accession>
<dbReference type="Proteomes" id="UP000318053">
    <property type="component" value="Unassembled WGS sequence"/>
</dbReference>